<evidence type="ECO:0000313" key="1">
    <source>
        <dbReference type="EMBL" id="BDR82537.1"/>
    </source>
</evidence>
<reference evidence="1 2" key="1">
    <citation type="submission" date="2022-09" db="EMBL/GenBank/DDBJ databases">
        <title>complete genome sequences of Clostridium tetani str. KHSU-234311-028 isolated from soil.</title>
        <authorList>
            <person name="Sekizuka T."/>
            <person name="Shitada C."/>
            <person name="Takahashi M."/>
            <person name="Kuroda M."/>
        </authorList>
    </citation>
    <scope>NUCLEOTIDE SEQUENCE [LARGE SCALE GENOMIC DNA]</scope>
    <source>
        <strain evidence="1 2">KHSU-234311-028</strain>
        <plasmid evidence="1 2">pKHSU-234311-028-2</plasmid>
    </source>
</reference>
<dbReference type="AlphaFoldDB" id="A0ABC8EH97"/>
<name>A0ABC8EH97_CLOTA</name>
<protein>
    <submittedName>
        <fullName evidence="1">Uncharacterized protein</fullName>
    </submittedName>
</protein>
<organism evidence="1 2">
    <name type="scientific">Clostridium tetani</name>
    <dbReference type="NCBI Taxonomy" id="1513"/>
    <lineage>
        <taxon>Bacteria</taxon>
        <taxon>Bacillati</taxon>
        <taxon>Bacillota</taxon>
        <taxon>Clostridia</taxon>
        <taxon>Eubacteriales</taxon>
        <taxon>Clostridiaceae</taxon>
        <taxon>Clostridium</taxon>
    </lineage>
</organism>
<dbReference type="RefSeq" id="WP_317725131.1">
    <property type="nucleotide sequence ID" value="NZ_AP026820.1"/>
</dbReference>
<gene>
    <name evidence="1" type="ORF">K234311028_p20200</name>
</gene>
<sequence>MLLKDFLEKYIFPMEDKPKDKREKKKRLNRHCKNFEKGTDGFCINYAGCKRVPESCGRYCNEYKNIKGY</sequence>
<dbReference type="EMBL" id="AP026820">
    <property type="protein sequence ID" value="BDR82537.1"/>
    <property type="molecule type" value="Genomic_DNA"/>
</dbReference>
<proteinExistence type="predicted"/>
<evidence type="ECO:0000313" key="2">
    <source>
        <dbReference type="Proteomes" id="UP001321763"/>
    </source>
</evidence>
<accession>A0ABC8EH97</accession>
<geneLocation type="plasmid" evidence="1 2">
    <name>pKHSU-234311-028-2</name>
</geneLocation>
<keyword evidence="1" id="KW-0614">Plasmid</keyword>
<dbReference type="Proteomes" id="UP001321763">
    <property type="component" value="Plasmid pKHSU-234311-028-2"/>
</dbReference>